<dbReference type="InterPro" id="IPR032718">
    <property type="entry name" value="PGBD4_Znf_C"/>
</dbReference>
<dbReference type="AlphaFoldDB" id="A0A8K0CJU3"/>
<dbReference type="EMBL" id="VTPC01089976">
    <property type="protein sequence ID" value="KAF2885232.1"/>
    <property type="molecule type" value="Genomic_DNA"/>
</dbReference>
<gene>
    <name evidence="3" type="ORF">ILUMI_20951</name>
</gene>
<evidence type="ECO:0000256" key="1">
    <source>
        <dbReference type="SAM" id="MobiDB-lite"/>
    </source>
</evidence>
<comment type="caution">
    <text evidence="3">The sequence shown here is derived from an EMBL/GenBank/DDBJ whole genome shotgun (WGS) entry which is preliminary data.</text>
</comment>
<reference evidence="3" key="1">
    <citation type="submission" date="2019-08" db="EMBL/GenBank/DDBJ databases">
        <title>The genome of the North American firefly Photinus pyralis.</title>
        <authorList>
            <consortium name="Photinus pyralis genome working group"/>
            <person name="Fallon T.R."/>
            <person name="Sander Lower S.E."/>
            <person name="Weng J.-K."/>
        </authorList>
    </citation>
    <scope>NUCLEOTIDE SEQUENCE</scope>
    <source>
        <strain evidence="3">TRF0915ILg1</strain>
        <tissue evidence="3">Whole body</tissue>
    </source>
</reference>
<organism evidence="3 4">
    <name type="scientific">Ignelater luminosus</name>
    <name type="common">Cucubano</name>
    <name type="synonym">Pyrophorus luminosus</name>
    <dbReference type="NCBI Taxonomy" id="2038154"/>
    <lineage>
        <taxon>Eukaryota</taxon>
        <taxon>Metazoa</taxon>
        <taxon>Ecdysozoa</taxon>
        <taxon>Arthropoda</taxon>
        <taxon>Hexapoda</taxon>
        <taxon>Insecta</taxon>
        <taxon>Pterygota</taxon>
        <taxon>Neoptera</taxon>
        <taxon>Endopterygota</taxon>
        <taxon>Coleoptera</taxon>
        <taxon>Polyphaga</taxon>
        <taxon>Elateriformia</taxon>
        <taxon>Elateroidea</taxon>
        <taxon>Elateridae</taxon>
        <taxon>Agrypninae</taxon>
        <taxon>Pyrophorini</taxon>
        <taxon>Ignelater</taxon>
    </lineage>
</organism>
<evidence type="ECO:0000259" key="2">
    <source>
        <dbReference type="Pfam" id="PF13842"/>
    </source>
</evidence>
<evidence type="ECO:0000313" key="3">
    <source>
        <dbReference type="EMBL" id="KAF2885232.1"/>
    </source>
</evidence>
<feature type="domain" description="PiggyBac transposable element-derived protein 4 C-terminal zinc-finger" evidence="2">
    <location>
        <begin position="236"/>
        <end position="280"/>
    </location>
</feature>
<feature type="compositionally biased region" description="Acidic residues" evidence="1">
    <location>
        <begin position="25"/>
        <end position="49"/>
    </location>
</feature>
<keyword evidence="4" id="KW-1185">Reference proteome</keyword>
<dbReference type="OrthoDB" id="6146839at2759"/>
<evidence type="ECO:0000313" key="4">
    <source>
        <dbReference type="Proteomes" id="UP000801492"/>
    </source>
</evidence>
<protein>
    <recommendedName>
        <fullName evidence="2">PiggyBac transposable element-derived protein 4 C-terminal zinc-finger domain-containing protein</fullName>
    </recommendedName>
</protein>
<feature type="region of interest" description="Disordered" evidence="1">
    <location>
        <begin position="21"/>
        <end position="62"/>
    </location>
</feature>
<name>A0A8K0CJU3_IGNLU</name>
<dbReference type="PANTHER" id="PTHR46599:SF3">
    <property type="entry name" value="PIGGYBAC TRANSPOSABLE ELEMENT-DERIVED PROTEIN 4"/>
    <property type="match status" value="1"/>
</dbReference>
<dbReference type="Proteomes" id="UP000801492">
    <property type="component" value="Unassembled WGS sequence"/>
</dbReference>
<dbReference type="Pfam" id="PF13842">
    <property type="entry name" value="zf-Tnp_2"/>
    <property type="match status" value="1"/>
</dbReference>
<proteinExistence type="predicted"/>
<dbReference type="PANTHER" id="PTHR46599">
    <property type="entry name" value="PIGGYBAC TRANSPOSABLE ELEMENT-DERIVED PROTEIN 4"/>
    <property type="match status" value="1"/>
</dbReference>
<accession>A0A8K0CJU3</accession>
<sequence length="285" mass="32707">MNSYVGISEAEAKHLHELISTLESDGSDSEMEEIDEDFDSSSSSEDEVVDTPGPSKRRRTQDADVPDFTWISDNNFVPLNHTFDHTNSGFHPSQNLTDDNILTYFQCFFTQELAEGQIDTLNLSQEMQTNQDIQGSTIGMKPSGRNKCIRKTMKWYKKVFFHLVDLAVTNSHAMYKVKTGSHMSLADFQLELIRQIIEKFLKEHRSKKYGRPCGDVPIRLVGRHFPKLIPAVPGGKKNLQRICHVCKHTELGPKRRKDTRYTCEECDVALCLIPCFEKYHTVKRF</sequence>